<dbReference type="InterPro" id="IPR000683">
    <property type="entry name" value="Gfo/Idh/MocA-like_OxRdtase_N"/>
</dbReference>
<dbReference type="InterPro" id="IPR050463">
    <property type="entry name" value="Gfo/Idh/MocA_oxidrdct_glycsds"/>
</dbReference>
<evidence type="ECO:0000259" key="3">
    <source>
        <dbReference type="Pfam" id="PF22725"/>
    </source>
</evidence>
<feature type="domain" description="GFO/IDH/MocA-like oxidoreductase" evidence="3">
    <location>
        <begin position="151"/>
        <end position="279"/>
    </location>
</feature>
<dbReference type="EMBL" id="CP046622">
    <property type="protein sequence ID" value="QGW81862.1"/>
    <property type="molecule type" value="Genomic_DNA"/>
</dbReference>
<dbReference type="InterPro" id="IPR036291">
    <property type="entry name" value="NAD(P)-bd_dom_sf"/>
</dbReference>
<dbReference type="Gene3D" id="3.30.360.10">
    <property type="entry name" value="Dihydrodipicolinate Reductase, domain 2"/>
    <property type="match status" value="1"/>
</dbReference>
<dbReference type="Pfam" id="PF01408">
    <property type="entry name" value="GFO_IDH_MocA"/>
    <property type="match status" value="1"/>
</dbReference>
<feature type="domain" description="Gfo/Idh/MocA-like oxidoreductase N-terminal" evidence="2">
    <location>
        <begin position="26"/>
        <end position="142"/>
    </location>
</feature>
<evidence type="ECO:0000313" key="5">
    <source>
        <dbReference type="Proteomes" id="UP000425817"/>
    </source>
</evidence>
<proteinExistence type="predicted"/>
<organism evidence="4 5">
    <name type="scientific">Variovorax paradoxus</name>
    <dbReference type="NCBI Taxonomy" id="34073"/>
    <lineage>
        <taxon>Bacteria</taxon>
        <taxon>Pseudomonadati</taxon>
        <taxon>Pseudomonadota</taxon>
        <taxon>Betaproteobacteria</taxon>
        <taxon>Burkholderiales</taxon>
        <taxon>Comamonadaceae</taxon>
        <taxon>Variovorax</taxon>
    </lineage>
</organism>
<reference evidence="4 5" key="1">
    <citation type="submission" date="2019-12" db="EMBL/GenBank/DDBJ databases">
        <title>Hybrid Genome Assemblies of two High G+C Isolates from Undergraduate Microbiology Courses.</title>
        <authorList>
            <person name="Ne Ville C.J."/>
            <person name="Enright D."/>
            <person name="Hernandez I."/>
            <person name="Dodsworth J."/>
            <person name="Orwin P.M."/>
        </authorList>
    </citation>
    <scope>NUCLEOTIDE SEQUENCE [LARGE SCALE GENOMIC DNA]</scope>
    <source>
        <strain evidence="4 5">CSUSB</strain>
    </source>
</reference>
<dbReference type="AlphaFoldDB" id="A0A6I6H4T0"/>
<evidence type="ECO:0000256" key="1">
    <source>
        <dbReference type="ARBA" id="ARBA00023002"/>
    </source>
</evidence>
<keyword evidence="1" id="KW-0560">Oxidoreductase</keyword>
<accession>A0A6I6H4T0</accession>
<dbReference type="SUPFAM" id="SSF51735">
    <property type="entry name" value="NAD(P)-binding Rossmann-fold domains"/>
    <property type="match status" value="1"/>
</dbReference>
<dbReference type="PANTHER" id="PTHR43818">
    <property type="entry name" value="BCDNA.GH03377"/>
    <property type="match status" value="1"/>
</dbReference>
<evidence type="ECO:0000313" key="4">
    <source>
        <dbReference type="EMBL" id="QGW81862.1"/>
    </source>
</evidence>
<dbReference type="GO" id="GO:0000166">
    <property type="term" value="F:nucleotide binding"/>
    <property type="evidence" value="ECO:0007669"/>
    <property type="project" value="InterPro"/>
</dbReference>
<evidence type="ECO:0000259" key="2">
    <source>
        <dbReference type="Pfam" id="PF01408"/>
    </source>
</evidence>
<protein>
    <submittedName>
        <fullName evidence="4">Gfo/Idh/MocA family oxidoreductase</fullName>
    </submittedName>
</protein>
<dbReference type="SUPFAM" id="SSF55347">
    <property type="entry name" value="Glyceraldehyde-3-phosphate dehydrogenase-like, C-terminal domain"/>
    <property type="match status" value="1"/>
</dbReference>
<dbReference type="Pfam" id="PF22725">
    <property type="entry name" value="GFO_IDH_MocA_C3"/>
    <property type="match status" value="1"/>
</dbReference>
<dbReference type="GO" id="GO:0016491">
    <property type="term" value="F:oxidoreductase activity"/>
    <property type="evidence" value="ECO:0007669"/>
    <property type="project" value="UniProtKB-KW"/>
</dbReference>
<dbReference type="RefSeq" id="WP_157613247.1">
    <property type="nucleotide sequence ID" value="NZ_CP046622.1"/>
</dbReference>
<dbReference type="OrthoDB" id="9801953at2"/>
<dbReference type="InterPro" id="IPR055170">
    <property type="entry name" value="GFO_IDH_MocA-like_dom"/>
</dbReference>
<sequence>MTNALEPALATAPSARTHAAPLRRPRLGFLGVGWIGRNRMEAIAKDGCAEIAAVADAQADACEAACAMAPGAASLRSLDALLERDLDGLVIATPSALHARQAEAALARGVAVFCQKPLARTAEETRGVIDAARRADRLLGVDLSYRRTAGMQRIRELVSAGEIGDVYAVDLVFHNAYGPDKPWFRDPVLSGGGCVIDLGIHMVDLALWTLGFPRVEAVSSRLHAGGRRLALPSAVVEDHAVAQIDLAGGCVARLACSWNLPAGRDAVIEANFHGTRGGASFRNVGGSFYDFVAERFDGTRAIPLASPPDDWGGRAAVHWARALANGGAFDPEIERLTEVAAVLDAIYER</sequence>
<dbReference type="Gene3D" id="3.40.50.720">
    <property type="entry name" value="NAD(P)-binding Rossmann-like Domain"/>
    <property type="match status" value="1"/>
</dbReference>
<gene>
    <name evidence="4" type="ORF">GOQ09_09785</name>
</gene>
<dbReference type="PANTHER" id="PTHR43818:SF11">
    <property type="entry name" value="BCDNA.GH03377"/>
    <property type="match status" value="1"/>
</dbReference>
<dbReference type="Proteomes" id="UP000425817">
    <property type="component" value="Chromosome"/>
</dbReference>
<name>A0A6I6H4T0_VARPD</name>